<organism evidence="13 14">
    <name type="scientific">Chitinophaga rupis</name>
    <dbReference type="NCBI Taxonomy" id="573321"/>
    <lineage>
        <taxon>Bacteria</taxon>
        <taxon>Pseudomonadati</taxon>
        <taxon>Bacteroidota</taxon>
        <taxon>Chitinophagia</taxon>
        <taxon>Chitinophagales</taxon>
        <taxon>Chitinophagaceae</taxon>
        <taxon>Chitinophaga</taxon>
    </lineage>
</organism>
<name>A0A1H7W4V3_9BACT</name>
<reference evidence="13 14" key="1">
    <citation type="submission" date="2016-10" db="EMBL/GenBank/DDBJ databases">
        <authorList>
            <person name="de Groot N.N."/>
        </authorList>
    </citation>
    <scope>NUCLEOTIDE SEQUENCE [LARGE SCALE GENOMIC DNA]</scope>
    <source>
        <strain evidence="13 14">DSM 21039</strain>
    </source>
</reference>
<evidence type="ECO:0000256" key="2">
    <source>
        <dbReference type="ARBA" id="ARBA00004429"/>
    </source>
</evidence>
<dbReference type="RefSeq" id="WP_089913558.1">
    <property type="nucleotide sequence ID" value="NZ_FOBB01000003.1"/>
</dbReference>
<feature type="transmembrane region" description="Helical" evidence="11">
    <location>
        <begin position="278"/>
        <end position="296"/>
    </location>
</feature>
<evidence type="ECO:0000256" key="6">
    <source>
        <dbReference type="ARBA" id="ARBA00022519"/>
    </source>
</evidence>
<keyword evidence="8 11" id="KW-0812">Transmembrane</keyword>
<dbReference type="InterPro" id="IPR050375">
    <property type="entry name" value="MFS_TsgA-like"/>
</dbReference>
<evidence type="ECO:0000256" key="10">
    <source>
        <dbReference type="ARBA" id="ARBA00023136"/>
    </source>
</evidence>
<dbReference type="GO" id="GO:0055056">
    <property type="term" value="F:D-glucose transmembrane transporter activity"/>
    <property type="evidence" value="ECO:0007669"/>
    <property type="project" value="InterPro"/>
</dbReference>
<protein>
    <submittedName>
        <fullName evidence="13">MFS transporter, FHS family, L-fucose permease</fullName>
    </submittedName>
</protein>
<keyword evidence="6" id="KW-0997">Cell inner membrane</keyword>
<dbReference type="InterPro" id="IPR005275">
    <property type="entry name" value="Lfuc_symporter_FucP"/>
</dbReference>
<feature type="transmembrane region" description="Helical" evidence="11">
    <location>
        <begin position="392"/>
        <end position="410"/>
    </location>
</feature>
<dbReference type="GO" id="GO:0005354">
    <property type="term" value="F:galactose transmembrane transporter activity"/>
    <property type="evidence" value="ECO:0007669"/>
    <property type="project" value="InterPro"/>
</dbReference>
<evidence type="ECO:0000256" key="8">
    <source>
        <dbReference type="ARBA" id="ARBA00022692"/>
    </source>
</evidence>
<feature type="transmembrane region" description="Helical" evidence="11">
    <location>
        <begin position="308"/>
        <end position="326"/>
    </location>
</feature>
<feature type="transmembrane region" description="Helical" evidence="11">
    <location>
        <begin position="21"/>
        <end position="42"/>
    </location>
</feature>
<dbReference type="EMBL" id="FOBB01000003">
    <property type="protein sequence ID" value="SEM16553.1"/>
    <property type="molecule type" value="Genomic_DNA"/>
</dbReference>
<dbReference type="OrthoDB" id="9786665at2"/>
<feature type="transmembrane region" description="Helical" evidence="11">
    <location>
        <begin position="190"/>
        <end position="210"/>
    </location>
</feature>
<keyword evidence="4" id="KW-0813">Transport</keyword>
<accession>A0A1H7W4V3</accession>
<evidence type="ECO:0000256" key="11">
    <source>
        <dbReference type="SAM" id="Phobius"/>
    </source>
</evidence>
<dbReference type="CDD" id="cd17394">
    <property type="entry name" value="MFS_FucP_like"/>
    <property type="match status" value="1"/>
</dbReference>
<feature type="domain" description="Major facilitator superfamily (MFS) profile" evidence="12">
    <location>
        <begin position="24"/>
        <end position="416"/>
    </location>
</feature>
<gene>
    <name evidence="13" type="ORF">SAMN04488505_103558</name>
</gene>
<dbReference type="PROSITE" id="PS50850">
    <property type="entry name" value="MFS"/>
    <property type="match status" value="1"/>
</dbReference>
<proteinExistence type="inferred from homology"/>
<evidence type="ECO:0000259" key="12">
    <source>
        <dbReference type="PROSITE" id="PS50850"/>
    </source>
</evidence>
<dbReference type="Proteomes" id="UP000198984">
    <property type="component" value="Unassembled WGS sequence"/>
</dbReference>
<evidence type="ECO:0000256" key="4">
    <source>
        <dbReference type="ARBA" id="ARBA00022448"/>
    </source>
</evidence>
<dbReference type="SUPFAM" id="SSF103473">
    <property type="entry name" value="MFS general substrate transporter"/>
    <property type="match status" value="1"/>
</dbReference>
<dbReference type="InterPro" id="IPR005964">
    <property type="entry name" value="Glc/Gal_transptr_bac"/>
</dbReference>
<feature type="transmembrane region" description="Helical" evidence="11">
    <location>
        <begin position="332"/>
        <end position="354"/>
    </location>
</feature>
<dbReference type="GO" id="GO:0015535">
    <property type="term" value="F:fucose:proton symporter activity"/>
    <property type="evidence" value="ECO:0007669"/>
    <property type="project" value="InterPro"/>
</dbReference>
<feature type="transmembrane region" description="Helical" evidence="11">
    <location>
        <begin position="152"/>
        <end position="170"/>
    </location>
</feature>
<keyword evidence="14" id="KW-1185">Reference proteome</keyword>
<comment type="subcellular location">
    <subcellularLocation>
        <location evidence="2">Cell inner membrane</location>
        <topology evidence="2">Multi-pass membrane protein</topology>
    </subcellularLocation>
</comment>
<feature type="transmembrane region" description="Helical" evidence="11">
    <location>
        <begin position="366"/>
        <end position="386"/>
    </location>
</feature>
<dbReference type="GO" id="GO:1904659">
    <property type="term" value="P:D-glucose transmembrane transport"/>
    <property type="evidence" value="ECO:0007669"/>
    <property type="project" value="InterPro"/>
</dbReference>
<dbReference type="AlphaFoldDB" id="A0A1H7W4V3"/>
<comment type="similarity">
    <text evidence="3">Belongs to the major facilitator superfamily. FHS transporter (TC 2.A.1.7) family.</text>
</comment>
<dbReference type="InterPro" id="IPR036259">
    <property type="entry name" value="MFS_trans_sf"/>
</dbReference>
<evidence type="ECO:0000313" key="13">
    <source>
        <dbReference type="EMBL" id="SEM16553.1"/>
    </source>
</evidence>
<dbReference type="PANTHER" id="PTHR43702:SF3">
    <property type="entry name" value="PROTEIN TSGA"/>
    <property type="match status" value="1"/>
</dbReference>
<evidence type="ECO:0000256" key="5">
    <source>
        <dbReference type="ARBA" id="ARBA00022475"/>
    </source>
</evidence>
<evidence type="ECO:0000313" key="14">
    <source>
        <dbReference type="Proteomes" id="UP000198984"/>
    </source>
</evidence>
<keyword evidence="5" id="KW-1003">Cell membrane</keyword>
<dbReference type="Gene3D" id="1.20.1250.20">
    <property type="entry name" value="MFS general substrate transporter like domains"/>
    <property type="match status" value="2"/>
</dbReference>
<keyword evidence="10 11" id="KW-0472">Membrane</keyword>
<evidence type="ECO:0000256" key="7">
    <source>
        <dbReference type="ARBA" id="ARBA00022597"/>
    </source>
</evidence>
<feature type="transmembrane region" description="Helical" evidence="11">
    <location>
        <begin position="241"/>
        <end position="266"/>
    </location>
</feature>
<evidence type="ECO:0000256" key="1">
    <source>
        <dbReference type="ARBA" id="ARBA00003321"/>
    </source>
</evidence>
<evidence type="ECO:0000256" key="9">
    <source>
        <dbReference type="ARBA" id="ARBA00022989"/>
    </source>
</evidence>
<keyword evidence="9 11" id="KW-1133">Transmembrane helix</keyword>
<feature type="transmembrane region" description="Helical" evidence="11">
    <location>
        <begin position="90"/>
        <end position="108"/>
    </location>
</feature>
<evidence type="ECO:0000256" key="3">
    <source>
        <dbReference type="ARBA" id="ARBA00009120"/>
    </source>
</evidence>
<dbReference type="NCBIfam" id="TIGR01272">
    <property type="entry name" value="gluP"/>
    <property type="match status" value="1"/>
</dbReference>
<dbReference type="PANTHER" id="PTHR43702">
    <property type="entry name" value="L-FUCOSE-PROTON SYMPORTER"/>
    <property type="match status" value="1"/>
</dbReference>
<sequence length="416" mass="45094">MAGATVSTSSVTAVTDSKKSYLFPFILVTSLFFLWGLAYGLLDVLNKHFQEVLNITVKRSTLLQFAYFGAYFLMALPAGLFMGKYGYKKGIIFGLLLYTAGAFLFYPSAHYANFNSFLLSLFILASGLTFLETAANPYVTVLGSPETSEFRLNLSQCFNGLGSFVGPMIGKALFFSDGEGSAGVINNLDSVQITYVVIGVVVLVIAFIFYRTPLPEIKEASTEEGADNIQTAKPLFAHRHFVWGVIAQFFYVAAQVGVGALFINYVTQYWAGTSNGQAALLLAISLGLFTGGRFIGTAIMKKMAPNKLLSLYALINIALCLLVMMGKGALSVYALMAVFFFMSIMFPTIFALGVKDLGVHTKKGGAFVIMSIVGGALMPYVMGVVVESQSIAISYAVPLVCFAVVFYYGWKGYKRA</sequence>
<dbReference type="Pfam" id="PF07690">
    <property type="entry name" value="MFS_1"/>
    <property type="match status" value="1"/>
</dbReference>
<feature type="transmembrane region" description="Helical" evidence="11">
    <location>
        <begin position="62"/>
        <end position="83"/>
    </location>
</feature>
<dbReference type="InterPro" id="IPR020846">
    <property type="entry name" value="MFS_dom"/>
</dbReference>
<comment type="function">
    <text evidence="1">Intake of glucose and galactose.</text>
</comment>
<dbReference type="GO" id="GO:0005886">
    <property type="term" value="C:plasma membrane"/>
    <property type="evidence" value="ECO:0007669"/>
    <property type="project" value="UniProtKB-SubCell"/>
</dbReference>
<dbReference type="InterPro" id="IPR011701">
    <property type="entry name" value="MFS"/>
</dbReference>
<dbReference type="NCBIfam" id="TIGR00885">
    <property type="entry name" value="fucP"/>
    <property type="match status" value="1"/>
</dbReference>
<dbReference type="STRING" id="573321.SAMN04488505_103558"/>
<keyword evidence="7" id="KW-0762">Sugar transport</keyword>